<feature type="compositionally biased region" description="Acidic residues" evidence="6">
    <location>
        <begin position="158"/>
        <end position="187"/>
    </location>
</feature>
<sequence>MDTAATCKYYVTKLLGISPPKPNCVYDVRSGNVRNREQKSLFRVFYRSNGRRRKHRHRSNVQESYAPSMHADEAGAKISDGRRALEEDTVEDIEKKFQGFRNVFEKCKVKKKKPRLFNVSSGLRFTLVANTMLIDSQKKANEAANKSGHSGENAIVENDGDDEVEEDEGDEEDEDDEENEEDEEVENDNGHNDEEEHKANAQMIEMENDLNAETRSESTCPKDVADKVNSWIDSSVKQTDAYSEEEALFVDEEDADHRQCGPNREHSTPRVNRSGSSSEEDNHDDDDDASTAFALEDQLVRVLEKNTELTIQNTDLHKQVLQLQHVKKGSGLNSSVSARANADQEIDDILKLMQDATDKKRALEKEHKECVVQLQDKQHELQAKPSNINYAEKTRLCEHIESLQSKIRELEKKMELENVKQEELQLELEHHKRSTMRSAYKPTDLALSSPAESTTSSGDLRSNHSLNHSSLPTSSEHMYSTDQMRQHRLQSAGDVLETMNTNRTSMAVGRVGTLPSSEIDRIMAKIDQDNRVLAELDKTRSTIGLPTAGILQQQASAACSSIQEPNYALPSAQQHNMNYPYTELYRVAPGHLTQTYQPLSIGTSVLPNIGPLTTTTPALETVLLATGQQSRLQPKGRIMPAIPGMINAQQDIDYQNNIINDALGLSIESTKRFGERRMPDMLDIPGKGQCYVYCARYTYDPFYCSPNDNFEEELPITAGDYILVWGSKDEDGFFDGELLDGRRGLVPSNYVQQLYGRDLEDFYQSMVVRLRECDDSATTTVPSNIEYMLPDEQLKRLAQQEYNNMLEELQEDDNVDDDVPAPKQLTLERQLNKSVLIGWNAPSPEEGCLPESYHVYVDGNLKTTIKATERTRALVEGVDSNKPHRISVRSVTANRRTSRDAACTMVIGKEKELPLRPSHVKASQVTSTSAVISWLPSNSNFQHVVCVNNVELRTVKPGVYKHTITGLVPNTLYRVTVSAKTLRAPTFDQKRTSNSMEKFSTHINFKTLPKGLPDPPSEVQVESGPQDGTLLVTWLPVTTTLSDPSNRGHITGYAVYADGKKVSDIDSPTGDHALIDITQLLSLNPRQVTVRTKSRDNQSSDSNPVLIPGAKNKSPHHHHHHHHKQEEAEKRIKYGSAVPSHIRPQRNAYGQVIVDTETENLSDKEIFPGQINIPSIEVTKDFAGEGNYSEEEFMENGRGARRAPLVHPHRPAAPTPRSSKPPHHSRHHYDERDQYYQTEKQIEPRMKHVPTGIEQRPFRPKASDPRQPGYQKPPRDKRSRWVVAIYDYDPSTMSPNPDVCDEELPFKEGEHIKIYGDKDGDGFYWGESRGRCGYVPHNMVIELSETQKNQDSRGRKDDRWIDPYSGPVKKMVAMYDYDPTEHSPNVDGDQVEMHFKMGQNIFVYGEMDDDGFYRGECNGVRGLVPSNFLTDAAPEYGTEDGVAGSSQPKSQRQQQQQQQQQLQQQLQHSQQQDMRGHGPGARGPPPPPRGIDQPPKRKDVSGGSEGERRSVREERW</sequence>
<name>A0A5E4MGI9_9HEMI</name>
<dbReference type="Pfam" id="PF14604">
    <property type="entry name" value="SH3_9"/>
    <property type="match status" value="1"/>
</dbReference>
<evidence type="ECO:0008006" key="11">
    <source>
        <dbReference type="Google" id="ProtNLM"/>
    </source>
</evidence>
<feature type="compositionally biased region" description="Basic and acidic residues" evidence="6">
    <location>
        <begin position="255"/>
        <end position="268"/>
    </location>
</feature>
<evidence type="ECO:0000256" key="4">
    <source>
        <dbReference type="PROSITE-ProRule" id="PRU00192"/>
    </source>
</evidence>
<keyword evidence="3" id="KW-0677">Repeat</keyword>
<organism evidence="9 10">
    <name type="scientific">Cinara cedri</name>
    <dbReference type="NCBI Taxonomy" id="506608"/>
    <lineage>
        <taxon>Eukaryota</taxon>
        <taxon>Metazoa</taxon>
        <taxon>Ecdysozoa</taxon>
        <taxon>Arthropoda</taxon>
        <taxon>Hexapoda</taxon>
        <taxon>Insecta</taxon>
        <taxon>Pterygota</taxon>
        <taxon>Neoptera</taxon>
        <taxon>Paraneoptera</taxon>
        <taxon>Hemiptera</taxon>
        <taxon>Sternorrhyncha</taxon>
        <taxon>Aphidomorpha</taxon>
        <taxon>Aphidoidea</taxon>
        <taxon>Aphididae</taxon>
        <taxon>Lachninae</taxon>
        <taxon>Cinara</taxon>
    </lineage>
</organism>
<dbReference type="FunFam" id="2.30.30.40:FF:000016">
    <property type="entry name" value="RIMS-binding protein 2 isoform X2"/>
    <property type="match status" value="1"/>
</dbReference>
<evidence type="ECO:0000256" key="2">
    <source>
        <dbReference type="ARBA" id="ARBA00022443"/>
    </source>
</evidence>
<dbReference type="SMART" id="SM00060">
    <property type="entry name" value="FN3"/>
    <property type="match status" value="3"/>
</dbReference>
<protein>
    <recommendedName>
        <fullName evidence="11">RIMS-binding protein 2</fullName>
    </recommendedName>
</protein>
<proteinExistence type="inferred from homology"/>
<dbReference type="SMART" id="SM00326">
    <property type="entry name" value="SH3"/>
    <property type="match status" value="3"/>
</dbReference>
<feature type="region of interest" description="Disordered" evidence="6">
    <location>
        <begin position="52"/>
        <end position="75"/>
    </location>
</feature>
<dbReference type="Pfam" id="PF07653">
    <property type="entry name" value="SH3_2"/>
    <property type="match status" value="2"/>
</dbReference>
<dbReference type="SUPFAM" id="SSF49265">
    <property type="entry name" value="Fibronectin type III"/>
    <property type="match status" value="2"/>
</dbReference>
<feature type="region of interest" description="Disordered" evidence="6">
    <location>
        <begin position="430"/>
        <end position="486"/>
    </location>
</feature>
<dbReference type="InterPro" id="IPR036116">
    <property type="entry name" value="FN3_sf"/>
</dbReference>
<dbReference type="InterPro" id="IPR035753">
    <property type="entry name" value="RIM-BP_SH3_2"/>
</dbReference>
<dbReference type="InterPro" id="IPR040325">
    <property type="entry name" value="RIMBP1/2/3"/>
</dbReference>
<feature type="compositionally biased region" description="Low complexity" evidence="6">
    <location>
        <begin position="1445"/>
        <end position="1472"/>
    </location>
</feature>
<dbReference type="CDD" id="cd12012">
    <property type="entry name" value="SH3_RIM-BP_2"/>
    <property type="match status" value="1"/>
</dbReference>
<feature type="region of interest" description="Disordered" evidence="6">
    <location>
        <begin position="250"/>
        <end position="288"/>
    </location>
</feature>
<dbReference type="EMBL" id="CABPRJ010000493">
    <property type="protein sequence ID" value="VVC29493.1"/>
    <property type="molecule type" value="Genomic_DNA"/>
</dbReference>
<feature type="compositionally biased region" description="Basic and acidic residues" evidence="6">
    <location>
        <begin position="1494"/>
        <end position="1516"/>
    </location>
</feature>
<feature type="compositionally biased region" description="Acidic residues" evidence="6">
    <location>
        <begin position="278"/>
        <end position="288"/>
    </location>
</feature>
<evidence type="ECO:0000313" key="10">
    <source>
        <dbReference type="Proteomes" id="UP000325440"/>
    </source>
</evidence>
<feature type="domain" description="Fibronectin type-III" evidence="8">
    <location>
        <begin position="916"/>
        <end position="1010"/>
    </location>
</feature>
<feature type="compositionally biased region" description="Low complexity" evidence="6">
    <location>
        <begin position="463"/>
        <end position="475"/>
    </location>
</feature>
<dbReference type="InterPro" id="IPR001452">
    <property type="entry name" value="SH3_domain"/>
</dbReference>
<gene>
    <name evidence="9" type="ORF">CINCED_3A005897</name>
</gene>
<dbReference type="Gene3D" id="2.60.40.10">
    <property type="entry name" value="Immunoglobulins"/>
    <property type="match status" value="3"/>
</dbReference>
<feature type="domain" description="Fibronectin type-III" evidence="8">
    <location>
        <begin position="1015"/>
        <end position="1113"/>
    </location>
</feature>
<reference evidence="9 10" key="1">
    <citation type="submission" date="2019-08" db="EMBL/GenBank/DDBJ databases">
        <authorList>
            <person name="Alioto T."/>
            <person name="Alioto T."/>
            <person name="Gomez Garrido J."/>
        </authorList>
    </citation>
    <scope>NUCLEOTIDE SEQUENCE [LARGE SCALE GENOMIC DNA]</scope>
</reference>
<keyword evidence="2 4" id="KW-0728">SH3 domain</keyword>
<dbReference type="InterPro" id="IPR003961">
    <property type="entry name" value="FN3_dom"/>
</dbReference>
<dbReference type="SUPFAM" id="SSF50044">
    <property type="entry name" value="SH3-domain"/>
    <property type="match status" value="3"/>
</dbReference>
<feature type="compositionally biased region" description="Basic residues" evidence="6">
    <location>
        <begin position="1113"/>
        <end position="1123"/>
    </location>
</feature>
<feature type="region of interest" description="Disordered" evidence="6">
    <location>
        <begin position="1431"/>
        <end position="1516"/>
    </location>
</feature>
<evidence type="ECO:0000259" key="7">
    <source>
        <dbReference type="PROSITE" id="PS50002"/>
    </source>
</evidence>
<feature type="coiled-coil region" evidence="5">
    <location>
        <begin position="339"/>
        <end position="427"/>
    </location>
</feature>
<feature type="domain" description="Fibronectin type-III" evidence="8">
    <location>
        <begin position="821"/>
        <end position="911"/>
    </location>
</feature>
<evidence type="ECO:0000256" key="3">
    <source>
        <dbReference type="ARBA" id="ARBA00022737"/>
    </source>
</evidence>
<dbReference type="GO" id="GO:0007274">
    <property type="term" value="P:neuromuscular synaptic transmission"/>
    <property type="evidence" value="ECO:0007669"/>
    <property type="project" value="TreeGrafter"/>
</dbReference>
<dbReference type="InterPro" id="IPR013783">
    <property type="entry name" value="Ig-like_fold"/>
</dbReference>
<dbReference type="Proteomes" id="UP000325440">
    <property type="component" value="Unassembled WGS sequence"/>
</dbReference>
<evidence type="ECO:0000256" key="6">
    <source>
        <dbReference type="SAM" id="MobiDB-lite"/>
    </source>
</evidence>
<feature type="region of interest" description="Disordered" evidence="6">
    <location>
        <begin position="1242"/>
        <end position="1277"/>
    </location>
</feature>
<feature type="domain" description="SH3" evidence="7">
    <location>
        <begin position="1366"/>
        <end position="1434"/>
    </location>
</feature>
<dbReference type="FunFam" id="2.30.30.40:FF:000006">
    <property type="entry name" value="RIMS-binding protein 2 isoform X1"/>
    <property type="match status" value="1"/>
</dbReference>
<dbReference type="Gene3D" id="2.30.30.40">
    <property type="entry name" value="SH3 Domains"/>
    <property type="match status" value="3"/>
</dbReference>
<feature type="compositionally biased region" description="Polar residues" evidence="6">
    <location>
        <begin position="450"/>
        <end position="460"/>
    </location>
</feature>
<feature type="region of interest" description="Disordered" evidence="6">
    <location>
        <begin position="1088"/>
        <end position="1130"/>
    </location>
</feature>
<dbReference type="Pfam" id="PF25523">
    <property type="entry name" value="Ig_RIMBP2"/>
    <property type="match status" value="1"/>
</dbReference>
<dbReference type="FunFam" id="2.30.30.40:FF:000023">
    <property type="entry name" value="RIMS-binding protein 2 isoform F"/>
    <property type="match status" value="1"/>
</dbReference>
<dbReference type="Pfam" id="PF00041">
    <property type="entry name" value="fn3"/>
    <property type="match status" value="1"/>
</dbReference>
<dbReference type="InterPro" id="IPR036028">
    <property type="entry name" value="SH3-like_dom_sf"/>
</dbReference>
<feature type="region of interest" description="Disordered" evidence="6">
    <location>
        <begin position="1204"/>
        <end position="1228"/>
    </location>
</feature>
<keyword evidence="10" id="KW-1185">Reference proteome</keyword>
<evidence type="ECO:0000259" key="8">
    <source>
        <dbReference type="PROSITE" id="PS50853"/>
    </source>
</evidence>
<dbReference type="PROSITE" id="PS50853">
    <property type="entry name" value="FN3"/>
    <property type="match status" value="3"/>
</dbReference>
<dbReference type="GO" id="GO:0045202">
    <property type="term" value="C:synapse"/>
    <property type="evidence" value="ECO:0007669"/>
    <property type="project" value="GOC"/>
</dbReference>
<dbReference type="InterPro" id="IPR057884">
    <property type="entry name" value="FN3_RIM-BP1/2/3"/>
</dbReference>
<comment type="similarity">
    <text evidence="1">Belongs to the RIMBP family.</text>
</comment>
<dbReference type="FunFam" id="2.60.40.10:FF:000072">
    <property type="entry name" value="RIMS-binding protein 2 isoform X1"/>
    <property type="match status" value="1"/>
</dbReference>
<evidence type="ECO:0000313" key="9">
    <source>
        <dbReference type="EMBL" id="VVC29493.1"/>
    </source>
</evidence>
<accession>A0A5E4MGI9</accession>
<dbReference type="PANTHER" id="PTHR14234:SF19">
    <property type="entry name" value="RIM-BINDING PROTEIN, ISOFORM F"/>
    <property type="match status" value="1"/>
</dbReference>
<keyword evidence="5" id="KW-0175">Coiled coil</keyword>
<dbReference type="CDD" id="cd00063">
    <property type="entry name" value="FN3"/>
    <property type="match status" value="1"/>
</dbReference>
<dbReference type="CDD" id="cd12014">
    <property type="entry name" value="SH3_RIM-BP_1"/>
    <property type="match status" value="1"/>
</dbReference>
<feature type="domain" description="SH3" evidence="7">
    <location>
        <begin position="688"/>
        <end position="756"/>
    </location>
</feature>
<dbReference type="PROSITE" id="PS50002">
    <property type="entry name" value="SH3"/>
    <property type="match status" value="3"/>
</dbReference>
<dbReference type="PANTHER" id="PTHR14234">
    <property type="entry name" value="RIM BINDING PROTEIN-RELATED"/>
    <property type="match status" value="1"/>
</dbReference>
<evidence type="ECO:0000256" key="1">
    <source>
        <dbReference type="ARBA" id="ARBA00010749"/>
    </source>
</evidence>
<evidence type="ECO:0000256" key="5">
    <source>
        <dbReference type="SAM" id="Coils"/>
    </source>
</evidence>
<feature type="region of interest" description="Disordered" evidence="6">
    <location>
        <begin position="140"/>
        <end position="194"/>
    </location>
</feature>
<feature type="domain" description="SH3" evidence="7">
    <location>
        <begin position="1277"/>
        <end position="1345"/>
    </location>
</feature>
<dbReference type="OrthoDB" id="4158657at2759"/>